<dbReference type="Proteomes" id="UP000318416">
    <property type="component" value="Unassembled WGS sequence"/>
</dbReference>
<name>A0A561F0L8_9ACTN</name>
<dbReference type="AlphaFoldDB" id="A0A561F0L8"/>
<accession>A0A561F0L8</accession>
<dbReference type="EMBL" id="VIVR01000001">
    <property type="protein sequence ID" value="TWE21407.1"/>
    <property type="molecule type" value="Genomic_DNA"/>
</dbReference>
<evidence type="ECO:0000313" key="1">
    <source>
        <dbReference type="EMBL" id="TWE21407.1"/>
    </source>
</evidence>
<comment type="caution">
    <text evidence="1">The sequence shown here is derived from an EMBL/GenBank/DDBJ whole genome shotgun (WGS) entry which is preliminary data.</text>
</comment>
<dbReference type="OrthoDB" id="4244911at2"/>
<evidence type="ECO:0000313" key="2">
    <source>
        <dbReference type="Proteomes" id="UP000318416"/>
    </source>
</evidence>
<organism evidence="1 2">
    <name type="scientific">Kitasatospora atroaurantiaca</name>
    <dbReference type="NCBI Taxonomy" id="285545"/>
    <lineage>
        <taxon>Bacteria</taxon>
        <taxon>Bacillati</taxon>
        <taxon>Actinomycetota</taxon>
        <taxon>Actinomycetes</taxon>
        <taxon>Kitasatosporales</taxon>
        <taxon>Streptomycetaceae</taxon>
        <taxon>Kitasatospora</taxon>
    </lineage>
</organism>
<keyword evidence="2" id="KW-1185">Reference proteome</keyword>
<gene>
    <name evidence="1" type="ORF">FB465_6590</name>
</gene>
<dbReference type="RefSeq" id="WP_145796351.1">
    <property type="nucleotide sequence ID" value="NZ_BAAABR010000025.1"/>
</dbReference>
<reference evidence="1 2" key="1">
    <citation type="submission" date="2019-06" db="EMBL/GenBank/DDBJ databases">
        <title>Sequencing the genomes of 1000 actinobacteria strains.</title>
        <authorList>
            <person name="Klenk H.-P."/>
        </authorList>
    </citation>
    <scope>NUCLEOTIDE SEQUENCE [LARGE SCALE GENOMIC DNA]</scope>
    <source>
        <strain evidence="1 2">DSM 41649</strain>
    </source>
</reference>
<sequence>MLLSAQTTACTSTYRSPDWPGQITPFGTPGWEHSAARWLRGLLPARYSSYATMTGQYTVLARHVQLQLQHEQRALRVGLHTARVDLRTMGVSDQVIEQTIRLYATELSVLHDTARSVRLVTRALLNGAGLPRTTW</sequence>
<proteinExistence type="predicted"/>
<protein>
    <submittedName>
        <fullName evidence="1">Uncharacterized protein</fullName>
    </submittedName>
</protein>